<evidence type="ECO:0000313" key="11">
    <source>
        <dbReference type="Proteomes" id="UP001363622"/>
    </source>
</evidence>
<dbReference type="EMBL" id="JBBPHU010000011">
    <property type="protein sequence ID" value="KAK7512055.1"/>
    <property type="molecule type" value="Genomic_DNA"/>
</dbReference>
<accession>A0ABR1KCV4</accession>
<dbReference type="InterPro" id="IPR019095">
    <property type="entry name" value="Mediator_Med18"/>
</dbReference>
<protein>
    <recommendedName>
        <fullName evidence="3 8">Mediator of RNA polymerase II transcription subunit 18</fullName>
    </recommendedName>
    <alternativeName>
        <fullName evidence="7 8">Mediator complex subunit 18</fullName>
    </alternativeName>
</protein>
<keyword evidence="6 8" id="KW-0539">Nucleus</keyword>
<evidence type="ECO:0000256" key="2">
    <source>
        <dbReference type="ARBA" id="ARBA00009814"/>
    </source>
</evidence>
<comment type="subcellular location">
    <subcellularLocation>
        <location evidence="1 8">Nucleus</location>
    </subcellularLocation>
</comment>
<organism evidence="10 11">
    <name type="scientific">Phyllosticta citriasiana</name>
    <dbReference type="NCBI Taxonomy" id="595635"/>
    <lineage>
        <taxon>Eukaryota</taxon>
        <taxon>Fungi</taxon>
        <taxon>Dikarya</taxon>
        <taxon>Ascomycota</taxon>
        <taxon>Pezizomycotina</taxon>
        <taxon>Dothideomycetes</taxon>
        <taxon>Dothideomycetes incertae sedis</taxon>
        <taxon>Botryosphaeriales</taxon>
        <taxon>Phyllostictaceae</taxon>
        <taxon>Phyllosticta</taxon>
    </lineage>
</organism>
<evidence type="ECO:0000256" key="7">
    <source>
        <dbReference type="ARBA" id="ARBA00032012"/>
    </source>
</evidence>
<evidence type="ECO:0000256" key="5">
    <source>
        <dbReference type="ARBA" id="ARBA00023163"/>
    </source>
</evidence>
<sequence>MPHELLHFGQVPQSRHDQLLNILAGIAGMQPRRLIERHVIYRPQRNPVQRQYAVGASQTVQTTQRATSREQLQKDMYYWQTVKELDEVDLSEPTNGVDTKPHVQNGEATPEPRKGWTMLFQDIPEAGQRPINMRWIQTSDVSLGDPHAFMKASQYKYVSEYIDEGYQFVHKNAVIHLHRILRLPNSVPGRDSPLETLPPLDKLEPLDSSGAYILQVSIKIQDNYKPETREKATAEIMAFKNVMKGVVELGPAERLSLDTRVKAVAD</sequence>
<evidence type="ECO:0000256" key="4">
    <source>
        <dbReference type="ARBA" id="ARBA00023015"/>
    </source>
</evidence>
<dbReference type="PANTHER" id="PTHR13321">
    <property type="entry name" value="MEDIATOR OF RNA POLYMERASE II TRANSCRIPTION, SUBUNIT 18"/>
    <property type="match status" value="1"/>
</dbReference>
<proteinExistence type="inferred from homology"/>
<dbReference type="Gene3D" id="2.40.320.10">
    <property type="entry name" value="Hypothetical Protein Pfu-838710-001"/>
    <property type="match status" value="1"/>
</dbReference>
<evidence type="ECO:0000256" key="1">
    <source>
        <dbReference type="ARBA" id="ARBA00004123"/>
    </source>
</evidence>
<evidence type="ECO:0000256" key="3">
    <source>
        <dbReference type="ARBA" id="ARBA00019612"/>
    </source>
</evidence>
<keyword evidence="5 8" id="KW-0804">Transcription</keyword>
<dbReference type="PANTHER" id="PTHR13321:SF2">
    <property type="entry name" value="MEDIATOR OF RNA POLYMERASE II TRANSCRIPTION SUBUNIT 18"/>
    <property type="match status" value="1"/>
</dbReference>
<keyword evidence="4 8" id="KW-0805">Transcription regulation</keyword>
<evidence type="ECO:0000256" key="8">
    <source>
        <dbReference type="RuleBase" id="RU364150"/>
    </source>
</evidence>
<evidence type="ECO:0000256" key="6">
    <source>
        <dbReference type="ARBA" id="ARBA00023242"/>
    </source>
</evidence>
<gene>
    <name evidence="8" type="primary">MED18</name>
    <name evidence="10" type="ORF">IWZ03DRAFT_50694</name>
</gene>
<dbReference type="Proteomes" id="UP001363622">
    <property type="component" value="Unassembled WGS sequence"/>
</dbReference>
<keyword evidence="11" id="KW-1185">Reference proteome</keyword>
<reference evidence="10 11" key="1">
    <citation type="submission" date="2024-04" db="EMBL/GenBank/DDBJ databases">
        <title>Phyllosticta paracitricarpa is synonymous to the EU quarantine fungus P. citricarpa based on phylogenomic analyses.</title>
        <authorList>
            <consortium name="Lawrence Berkeley National Laboratory"/>
            <person name="Van Ingen-Buijs V.A."/>
            <person name="Van Westerhoven A.C."/>
            <person name="Haridas S."/>
            <person name="Skiadas P."/>
            <person name="Martin F."/>
            <person name="Groenewald J.Z."/>
            <person name="Crous P.W."/>
            <person name="Seidl M.F."/>
        </authorList>
    </citation>
    <scope>NUCLEOTIDE SEQUENCE [LARGE SCALE GENOMIC DNA]</scope>
    <source>
        <strain evidence="10 11">CBS 123371</strain>
    </source>
</reference>
<comment type="function">
    <text evidence="8">Component of the Mediator complex, a coactivator involved in the regulated transcription of nearly all RNA polymerase II-dependent genes. Mediator functions as a bridge to convey information from gene-specific regulatory proteins to the basal RNA polymerase II transcription machinery. Mediator is recruited to promoters by direct interactions with regulatory proteins and serves as a scaffold for the assembly of a functional preinitiation complex with RNA polymerase II and the general transcription factors.</text>
</comment>
<dbReference type="Pfam" id="PF09637">
    <property type="entry name" value="Med18"/>
    <property type="match status" value="1"/>
</dbReference>
<keyword evidence="8" id="KW-0010">Activator</keyword>
<evidence type="ECO:0000256" key="9">
    <source>
        <dbReference type="SAM" id="MobiDB-lite"/>
    </source>
</evidence>
<name>A0ABR1KCV4_9PEZI</name>
<evidence type="ECO:0000313" key="10">
    <source>
        <dbReference type="EMBL" id="KAK7512055.1"/>
    </source>
</evidence>
<comment type="similarity">
    <text evidence="2 8">Belongs to the Mediator complex subunit 18 family.</text>
</comment>
<feature type="region of interest" description="Disordered" evidence="9">
    <location>
        <begin position="91"/>
        <end position="113"/>
    </location>
</feature>
<comment type="subunit">
    <text evidence="8">Component of the Mediator complex.</text>
</comment>
<comment type="caution">
    <text evidence="10">The sequence shown here is derived from an EMBL/GenBank/DDBJ whole genome shotgun (WGS) entry which is preliminary data.</text>
</comment>